<accession>A0ABP9FFA2</accession>
<dbReference type="RefSeq" id="WP_345337172.1">
    <property type="nucleotide sequence ID" value="NZ_BAABJZ010000104.1"/>
</dbReference>
<dbReference type="PANTHER" id="PTHR45138">
    <property type="entry name" value="REGULATORY COMPONENTS OF SENSORY TRANSDUCTION SYSTEM"/>
    <property type="match status" value="1"/>
</dbReference>
<evidence type="ECO:0000313" key="6">
    <source>
        <dbReference type="Proteomes" id="UP001499988"/>
    </source>
</evidence>
<comment type="caution">
    <text evidence="5">The sequence shown here is derived from an EMBL/GenBank/DDBJ whole genome shotgun (WGS) entry which is preliminary data.</text>
</comment>
<dbReference type="Pfam" id="PF00990">
    <property type="entry name" value="GGDEF"/>
    <property type="match status" value="1"/>
</dbReference>
<feature type="coiled-coil region" evidence="3">
    <location>
        <begin position="325"/>
        <end position="359"/>
    </location>
</feature>
<feature type="coiled-coil region" evidence="3">
    <location>
        <begin position="14"/>
        <end position="77"/>
    </location>
</feature>
<proteinExistence type="predicted"/>
<sequence>MHDAIEPQAKTIMLEQQLKRAQLTQKKLLELSETNQRQIRGLVECIHHLSISCKGQNLELDNRLAKLRTRLASEKNVEALLPELATLCRTLQAQAQSTQRELQTNQQSMASLAKRMGQLASAPEPMLRELSHFQQEMQKPIYSVWEQLPQLRRLAGYYETLLLDRMASAEPLPVTPKQIQMCHELAHLLSDLDFRPEHKDSIAAMKAELAGEISGDALLDAYQQVLNLLVEELVKEKNASQQFLLAINDALSVVREAVSDNWSQTERSFGNQREVNKRLTSQCQEIGSHVANATELEQLKQHVSRELSLLRAIIRKREVDEQHEFTKLKASMDSMRKELNALTSQASNYKERLVEQQRLNMIDSLTQLPNRAALDDRLKREYRNVRRYNTQLWIAVIDIDHFKEINDRFGHTTGDKTLQVIAMALKNALRQEEFVARYGGEEFVLLLPEVELEQVNQTLNRMRERIKAIPFKFQSDRLTVTISLGAARVDAQETVQETFERADAALYRAKRQGRDRVEIDQ</sequence>
<keyword evidence="3" id="KW-0175">Coiled coil</keyword>
<feature type="domain" description="GGDEF" evidence="4">
    <location>
        <begin position="390"/>
        <end position="521"/>
    </location>
</feature>
<dbReference type="CDD" id="cd01949">
    <property type="entry name" value="GGDEF"/>
    <property type="match status" value="1"/>
</dbReference>
<dbReference type="InterPro" id="IPR000160">
    <property type="entry name" value="GGDEF_dom"/>
</dbReference>
<dbReference type="Pfam" id="PF20975">
    <property type="entry name" value="DGCcoil"/>
    <property type="match status" value="1"/>
</dbReference>
<dbReference type="EC" id="2.7.7.65" evidence="1"/>
<evidence type="ECO:0000259" key="4">
    <source>
        <dbReference type="PROSITE" id="PS50887"/>
    </source>
</evidence>
<dbReference type="Gene3D" id="3.30.70.270">
    <property type="match status" value="1"/>
</dbReference>
<evidence type="ECO:0000256" key="3">
    <source>
        <dbReference type="SAM" id="Coils"/>
    </source>
</evidence>
<organism evidence="5 6">
    <name type="scientific">Ferrimonas pelagia</name>
    <dbReference type="NCBI Taxonomy" id="1177826"/>
    <lineage>
        <taxon>Bacteria</taxon>
        <taxon>Pseudomonadati</taxon>
        <taxon>Pseudomonadota</taxon>
        <taxon>Gammaproteobacteria</taxon>
        <taxon>Alteromonadales</taxon>
        <taxon>Ferrimonadaceae</taxon>
        <taxon>Ferrimonas</taxon>
    </lineage>
</organism>
<evidence type="ECO:0000313" key="5">
    <source>
        <dbReference type="EMBL" id="GAA4901198.1"/>
    </source>
</evidence>
<dbReference type="PANTHER" id="PTHR45138:SF9">
    <property type="entry name" value="DIGUANYLATE CYCLASE DGCM-RELATED"/>
    <property type="match status" value="1"/>
</dbReference>
<dbReference type="InterPro" id="IPR048516">
    <property type="entry name" value="DGCcoil"/>
</dbReference>
<dbReference type="InterPro" id="IPR043128">
    <property type="entry name" value="Rev_trsase/Diguanyl_cyclase"/>
</dbReference>
<dbReference type="InterPro" id="IPR029787">
    <property type="entry name" value="Nucleotide_cyclase"/>
</dbReference>
<dbReference type="PROSITE" id="PS50887">
    <property type="entry name" value="GGDEF"/>
    <property type="match status" value="1"/>
</dbReference>
<dbReference type="SMART" id="SM00267">
    <property type="entry name" value="GGDEF"/>
    <property type="match status" value="1"/>
</dbReference>
<protein>
    <recommendedName>
        <fullName evidence="1">diguanylate cyclase</fullName>
        <ecNumber evidence="1">2.7.7.65</ecNumber>
    </recommendedName>
</protein>
<dbReference type="InterPro" id="IPR050469">
    <property type="entry name" value="Diguanylate_Cyclase"/>
</dbReference>
<comment type="catalytic activity">
    <reaction evidence="2">
        <text>2 GTP = 3',3'-c-di-GMP + 2 diphosphate</text>
        <dbReference type="Rhea" id="RHEA:24898"/>
        <dbReference type="ChEBI" id="CHEBI:33019"/>
        <dbReference type="ChEBI" id="CHEBI:37565"/>
        <dbReference type="ChEBI" id="CHEBI:58805"/>
        <dbReference type="EC" id="2.7.7.65"/>
    </reaction>
</comment>
<dbReference type="Proteomes" id="UP001499988">
    <property type="component" value="Unassembled WGS sequence"/>
</dbReference>
<dbReference type="NCBIfam" id="TIGR00254">
    <property type="entry name" value="GGDEF"/>
    <property type="match status" value="1"/>
</dbReference>
<name>A0ABP9FFA2_9GAMM</name>
<reference evidence="6" key="1">
    <citation type="journal article" date="2019" name="Int. J. Syst. Evol. Microbiol.">
        <title>The Global Catalogue of Microorganisms (GCM) 10K type strain sequencing project: providing services to taxonomists for standard genome sequencing and annotation.</title>
        <authorList>
            <consortium name="The Broad Institute Genomics Platform"/>
            <consortium name="The Broad Institute Genome Sequencing Center for Infectious Disease"/>
            <person name="Wu L."/>
            <person name="Ma J."/>
        </authorList>
    </citation>
    <scope>NUCLEOTIDE SEQUENCE [LARGE SCALE GENOMIC DNA]</scope>
    <source>
        <strain evidence="6">JCM 18401</strain>
    </source>
</reference>
<dbReference type="EMBL" id="BAABJZ010000104">
    <property type="protein sequence ID" value="GAA4901198.1"/>
    <property type="molecule type" value="Genomic_DNA"/>
</dbReference>
<gene>
    <name evidence="5" type="ORF">GCM10023333_38970</name>
</gene>
<keyword evidence="6" id="KW-1185">Reference proteome</keyword>
<evidence type="ECO:0000256" key="1">
    <source>
        <dbReference type="ARBA" id="ARBA00012528"/>
    </source>
</evidence>
<evidence type="ECO:0000256" key="2">
    <source>
        <dbReference type="ARBA" id="ARBA00034247"/>
    </source>
</evidence>
<dbReference type="SUPFAM" id="SSF55073">
    <property type="entry name" value="Nucleotide cyclase"/>
    <property type="match status" value="1"/>
</dbReference>